<dbReference type="CDD" id="cd11313">
    <property type="entry name" value="AmyAc_arch_bac_AmyA"/>
    <property type="match status" value="1"/>
</dbReference>
<organism evidence="2 3">
    <name type="scientific">Terrimonas ginsenosidimutans</name>
    <dbReference type="NCBI Taxonomy" id="2908004"/>
    <lineage>
        <taxon>Bacteria</taxon>
        <taxon>Pseudomonadati</taxon>
        <taxon>Bacteroidota</taxon>
        <taxon>Chitinophagia</taxon>
        <taxon>Chitinophagales</taxon>
        <taxon>Chitinophagaceae</taxon>
        <taxon>Terrimonas</taxon>
    </lineage>
</organism>
<accession>A0ABS9KRW5</accession>
<name>A0ABS9KRW5_9BACT</name>
<keyword evidence="2" id="KW-0378">Hydrolase</keyword>
<evidence type="ECO:0000313" key="2">
    <source>
        <dbReference type="EMBL" id="MCG2615063.1"/>
    </source>
</evidence>
<dbReference type="SMART" id="SM00642">
    <property type="entry name" value="Aamy"/>
    <property type="match status" value="1"/>
</dbReference>
<dbReference type="Gene3D" id="2.60.40.1180">
    <property type="entry name" value="Golgi alpha-mannosidase II"/>
    <property type="match status" value="1"/>
</dbReference>
<dbReference type="SUPFAM" id="SSF51011">
    <property type="entry name" value="Glycosyl hydrolase domain"/>
    <property type="match status" value="1"/>
</dbReference>
<evidence type="ECO:0000313" key="3">
    <source>
        <dbReference type="Proteomes" id="UP001165367"/>
    </source>
</evidence>
<evidence type="ECO:0000259" key="1">
    <source>
        <dbReference type="SMART" id="SM00642"/>
    </source>
</evidence>
<keyword evidence="3" id="KW-1185">Reference proteome</keyword>
<dbReference type="PROSITE" id="PS51257">
    <property type="entry name" value="PROKAR_LIPOPROTEIN"/>
    <property type="match status" value="1"/>
</dbReference>
<dbReference type="InterPro" id="IPR017853">
    <property type="entry name" value="GH"/>
</dbReference>
<dbReference type="GO" id="GO:0016787">
    <property type="term" value="F:hydrolase activity"/>
    <property type="evidence" value="ECO:0007669"/>
    <property type="project" value="UniProtKB-KW"/>
</dbReference>
<dbReference type="SUPFAM" id="SSF51445">
    <property type="entry name" value="(Trans)glycosidases"/>
    <property type="match status" value="1"/>
</dbReference>
<proteinExistence type="predicted"/>
<feature type="domain" description="Glycosyl hydrolase family 13 catalytic" evidence="1">
    <location>
        <begin position="51"/>
        <end position="369"/>
    </location>
</feature>
<dbReference type="Gene3D" id="3.20.20.80">
    <property type="entry name" value="Glycosidases"/>
    <property type="match status" value="1"/>
</dbReference>
<dbReference type="Pfam" id="PF16657">
    <property type="entry name" value="Malt_amylase_C"/>
    <property type="match status" value="1"/>
</dbReference>
<dbReference type="EMBL" id="JAKLTR010000007">
    <property type="protein sequence ID" value="MCG2615063.1"/>
    <property type="molecule type" value="Genomic_DNA"/>
</dbReference>
<reference evidence="2" key="1">
    <citation type="submission" date="2022-01" db="EMBL/GenBank/DDBJ databases">
        <authorList>
            <person name="Jo J.-H."/>
            <person name="Im W.-T."/>
        </authorList>
    </citation>
    <scope>NUCLEOTIDE SEQUENCE</scope>
    <source>
        <strain evidence="2">NA20</strain>
    </source>
</reference>
<dbReference type="Pfam" id="PF00128">
    <property type="entry name" value="Alpha-amylase"/>
    <property type="match status" value="1"/>
</dbReference>
<sequence>MKKYSVFFLAILFLSCSKDDAPVVTGLPSDPAQYGTPFSKVPVVKDAAVYQVNTRAFSAAGNLAGVTARLDSIKALGVNVVYLMPIYPVGTVNSINSPYCVKDFQAVATEFGTLDDLRNLVNKAHEKEMAVILDIVPNHTAWDHPWITAHKSWYQQNAGGNIVSPSGYNDVAQLNFNNDTLQQAMIEALRYWIFTANVDGYRFDFADNVPFAFWKKALASLNSIPGRKLFNIAEGTRSDHFRAGFELKYGFGWFANLKDVFGQAKPATSITGMNTSEYVNSYEGSMVLRYITNHDVNSSDGTPQQLFGGNDGALAALIVSAYMKGIPMIYSGEEKALPYQLKFPFTAEKINWTLNPAVTANYKKILGFRNASAAIRYGELFTYSSDDVVAFTRKKDNETVFVMVNLRNRPVDYTLPASLASSSWTDGFSTANVTLTTQVNLPAFGYRVLQKK</sequence>
<dbReference type="RefSeq" id="WP_237872065.1">
    <property type="nucleotide sequence ID" value="NZ_JAKLTR010000007.1"/>
</dbReference>
<dbReference type="InterPro" id="IPR032091">
    <property type="entry name" value="Malt_amylase-like_C"/>
</dbReference>
<dbReference type="PANTHER" id="PTHR10357">
    <property type="entry name" value="ALPHA-AMYLASE FAMILY MEMBER"/>
    <property type="match status" value="1"/>
</dbReference>
<comment type="caution">
    <text evidence="2">The sequence shown here is derived from an EMBL/GenBank/DDBJ whole genome shotgun (WGS) entry which is preliminary data.</text>
</comment>
<dbReference type="Proteomes" id="UP001165367">
    <property type="component" value="Unassembled WGS sequence"/>
</dbReference>
<dbReference type="InterPro" id="IPR013780">
    <property type="entry name" value="Glyco_hydro_b"/>
</dbReference>
<protein>
    <submittedName>
        <fullName evidence="2">Alpha-amylase family glycosyl hydrolase</fullName>
    </submittedName>
</protein>
<dbReference type="PANTHER" id="PTHR10357:SF179">
    <property type="entry name" value="NEUTRAL AND BASIC AMINO ACID TRANSPORT PROTEIN RBAT"/>
    <property type="match status" value="1"/>
</dbReference>
<gene>
    <name evidence="2" type="ORF">LZZ85_12260</name>
</gene>
<dbReference type="InterPro" id="IPR006047">
    <property type="entry name" value="GH13_cat_dom"/>
</dbReference>